<gene>
    <name evidence="1" type="ORF">ACFOHJ_17920</name>
</gene>
<name>A0ABV7KCR4_9HYPH</name>
<sequence>MDWIAIGTLVAALVAAVGAVWAAIISQRQFALAKEAAELPLPLVTATPSPVDHQPAWTCITIEMRNRAQVAIDLLKVSFEQPAGGKMLPNEQVYKDAEPSWEPRPMVDTFPAELASGTVSATAYLNRVGTASKHDSGEFNFVTVFAHLPPSRFTEEPQPRLILEMRWRDHTTKTFAMAVNVIKPSVT</sequence>
<accession>A0ABV7KCR4</accession>
<organism evidence="1 2">
    <name type="scientific">Aquamicrobium soli</name>
    <dbReference type="NCBI Taxonomy" id="1811518"/>
    <lineage>
        <taxon>Bacteria</taxon>
        <taxon>Pseudomonadati</taxon>
        <taxon>Pseudomonadota</taxon>
        <taxon>Alphaproteobacteria</taxon>
        <taxon>Hyphomicrobiales</taxon>
        <taxon>Phyllobacteriaceae</taxon>
        <taxon>Aquamicrobium</taxon>
    </lineage>
</organism>
<reference evidence="2" key="1">
    <citation type="journal article" date="2019" name="Int. J. Syst. Evol. Microbiol.">
        <title>The Global Catalogue of Microorganisms (GCM) 10K type strain sequencing project: providing services to taxonomists for standard genome sequencing and annotation.</title>
        <authorList>
            <consortium name="The Broad Institute Genomics Platform"/>
            <consortium name="The Broad Institute Genome Sequencing Center for Infectious Disease"/>
            <person name="Wu L."/>
            <person name="Ma J."/>
        </authorList>
    </citation>
    <scope>NUCLEOTIDE SEQUENCE [LARGE SCALE GENOMIC DNA]</scope>
    <source>
        <strain evidence="2">KCTC 52165</strain>
    </source>
</reference>
<dbReference type="RefSeq" id="WP_378222933.1">
    <property type="nucleotide sequence ID" value="NZ_JBHRTK010000016.1"/>
</dbReference>
<dbReference type="EMBL" id="JBHRTK010000016">
    <property type="protein sequence ID" value="MFC3208104.1"/>
    <property type="molecule type" value="Genomic_DNA"/>
</dbReference>
<protein>
    <recommendedName>
        <fullName evidence="3">DUF3426 domain-containing protein</fullName>
    </recommendedName>
</protein>
<comment type="caution">
    <text evidence="1">The sequence shown here is derived from an EMBL/GenBank/DDBJ whole genome shotgun (WGS) entry which is preliminary data.</text>
</comment>
<keyword evidence="2" id="KW-1185">Reference proteome</keyword>
<evidence type="ECO:0008006" key="3">
    <source>
        <dbReference type="Google" id="ProtNLM"/>
    </source>
</evidence>
<evidence type="ECO:0000313" key="2">
    <source>
        <dbReference type="Proteomes" id="UP001595583"/>
    </source>
</evidence>
<evidence type="ECO:0000313" key="1">
    <source>
        <dbReference type="EMBL" id="MFC3208104.1"/>
    </source>
</evidence>
<dbReference type="Proteomes" id="UP001595583">
    <property type="component" value="Unassembled WGS sequence"/>
</dbReference>
<proteinExistence type="predicted"/>